<dbReference type="AlphaFoldDB" id="A0A1S7LHZ6"/>
<dbReference type="CDD" id="cd00158">
    <property type="entry name" value="RHOD"/>
    <property type="match status" value="1"/>
</dbReference>
<dbReference type="PROSITE" id="PS50206">
    <property type="entry name" value="RHODANESE_3"/>
    <property type="match status" value="1"/>
</dbReference>
<keyword evidence="1" id="KW-0732">Signal</keyword>
<dbReference type="PANTHER" id="PTHR44086:SF10">
    <property type="entry name" value="THIOSULFATE SULFURTRANSFERASE_RHODANESE-LIKE DOMAIN-CONTAINING PROTEIN 3"/>
    <property type="match status" value="1"/>
</dbReference>
<dbReference type="InterPro" id="IPR036873">
    <property type="entry name" value="Rhodanese-like_dom_sf"/>
</dbReference>
<dbReference type="GO" id="GO:0004792">
    <property type="term" value="F:thiosulfate-cyanide sulfurtransferase activity"/>
    <property type="evidence" value="ECO:0007669"/>
    <property type="project" value="TreeGrafter"/>
</dbReference>
<proteinExistence type="predicted"/>
<dbReference type="Gene3D" id="3.40.250.10">
    <property type="entry name" value="Rhodanese-like domain"/>
    <property type="match status" value="1"/>
</dbReference>
<evidence type="ECO:0000256" key="1">
    <source>
        <dbReference type="SAM" id="SignalP"/>
    </source>
</evidence>
<dbReference type="PROSITE" id="PS51257">
    <property type="entry name" value="PROKAR_LIPOPROTEIN"/>
    <property type="match status" value="1"/>
</dbReference>
<sequence>MHLNLKKMLRPVVVLLAALLMLSGCEPPPYTNINNEELKELLAKGVPLFDVRRPDEWKQTGVVEGSKLLTYVNGQGRIMNNFVPRFTAQVKPEQPVIVICRTGNRTSHLAKQLMEKLGYQKVYNVRAGITNWIKARNPVVRAKL</sequence>
<dbReference type="SMART" id="SM00450">
    <property type="entry name" value="RHOD"/>
    <property type="match status" value="1"/>
</dbReference>
<organism evidence="3">
    <name type="scientific">Magnetococcus massalia (strain MO-1)</name>
    <dbReference type="NCBI Taxonomy" id="451514"/>
    <lineage>
        <taxon>Bacteria</taxon>
        <taxon>Pseudomonadati</taxon>
        <taxon>Pseudomonadota</taxon>
        <taxon>Magnetococcia</taxon>
        <taxon>Magnetococcales</taxon>
        <taxon>Magnetococcaceae</taxon>
        <taxon>Magnetococcus</taxon>
    </lineage>
</organism>
<dbReference type="EMBL" id="LO017727">
    <property type="protein sequence ID" value="CRH05697.1"/>
    <property type="molecule type" value="Genomic_DNA"/>
</dbReference>
<dbReference type="Pfam" id="PF00581">
    <property type="entry name" value="Rhodanese"/>
    <property type="match status" value="1"/>
</dbReference>
<dbReference type="InterPro" id="IPR001763">
    <property type="entry name" value="Rhodanese-like_dom"/>
</dbReference>
<dbReference type="SUPFAM" id="SSF52821">
    <property type="entry name" value="Rhodanese/Cell cycle control phosphatase"/>
    <property type="match status" value="1"/>
</dbReference>
<evidence type="ECO:0000313" key="3">
    <source>
        <dbReference type="EMBL" id="CRH05697.1"/>
    </source>
</evidence>
<protein>
    <recommendedName>
        <fullName evidence="2">Rhodanese domain-containing protein</fullName>
    </recommendedName>
</protein>
<name>A0A1S7LHZ6_MAGMO</name>
<gene>
    <name evidence="3" type="ORF">MAGMO_1509</name>
</gene>
<dbReference type="PANTHER" id="PTHR44086">
    <property type="entry name" value="THIOSULFATE SULFURTRANSFERASE RDL2, MITOCHONDRIAL-RELATED"/>
    <property type="match status" value="1"/>
</dbReference>
<evidence type="ECO:0000259" key="2">
    <source>
        <dbReference type="PROSITE" id="PS50206"/>
    </source>
</evidence>
<accession>A0A1S7LHZ6</accession>
<feature type="domain" description="Rhodanese" evidence="2">
    <location>
        <begin position="42"/>
        <end position="141"/>
    </location>
</feature>
<reference evidence="3" key="1">
    <citation type="submission" date="2015-04" db="EMBL/GenBank/DDBJ databases">
        <authorList>
            <person name="Syromyatnikov M.Y."/>
            <person name="Popov V.N."/>
        </authorList>
    </citation>
    <scope>NUCLEOTIDE SEQUENCE</scope>
    <source>
        <strain evidence="3">MO-1</strain>
    </source>
</reference>
<feature type="chain" id="PRO_5013295008" description="Rhodanese domain-containing protein" evidence="1">
    <location>
        <begin position="27"/>
        <end position="144"/>
    </location>
</feature>
<feature type="signal peptide" evidence="1">
    <location>
        <begin position="1"/>
        <end position="26"/>
    </location>
</feature>